<dbReference type="EMBL" id="BMRB01000001">
    <property type="protein sequence ID" value="GGS23962.1"/>
    <property type="molecule type" value="Genomic_DNA"/>
</dbReference>
<feature type="signal peptide" evidence="1">
    <location>
        <begin position="1"/>
        <end position="22"/>
    </location>
</feature>
<dbReference type="AlphaFoldDB" id="A0A918G7W5"/>
<dbReference type="NCBIfam" id="NF037950">
    <property type="entry name" value="spanin2_1"/>
    <property type="match status" value="1"/>
</dbReference>
<name>A0A918G7W5_9PSEU</name>
<evidence type="ECO:0000256" key="1">
    <source>
        <dbReference type="SAM" id="SignalP"/>
    </source>
</evidence>
<evidence type="ECO:0000313" key="3">
    <source>
        <dbReference type="Proteomes" id="UP000660680"/>
    </source>
</evidence>
<accession>A0A918G7W5</accession>
<keyword evidence="3" id="KW-1185">Reference proteome</keyword>
<dbReference type="Proteomes" id="UP000660680">
    <property type="component" value="Unassembled WGS sequence"/>
</dbReference>
<protein>
    <submittedName>
        <fullName evidence="2">Uncharacterized protein</fullName>
    </submittedName>
</protein>
<evidence type="ECO:0000313" key="2">
    <source>
        <dbReference type="EMBL" id="GGS23962.1"/>
    </source>
</evidence>
<keyword evidence="1" id="KW-0732">Signal</keyword>
<reference evidence="2" key="2">
    <citation type="submission" date="2020-09" db="EMBL/GenBank/DDBJ databases">
        <authorList>
            <person name="Sun Q."/>
            <person name="Ohkuma M."/>
        </authorList>
    </citation>
    <scope>NUCLEOTIDE SEQUENCE</scope>
    <source>
        <strain evidence="2">JCM 3276</strain>
    </source>
</reference>
<dbReference type="RefSeq" id="WP_189209608.1">
    <property type="nucleotide sequence ID" value="NZ_BMRB01000001.1"/>
</dbReference>
<reference evidence="2" key="1">
    <citation type="journal article" date="2014" name="Int. J. Syst. Evol. Microbiol.">
        <title>Complete genome sequence of Corynebacterium casei LMG S-19264T (=DSM 44701T), isolated from a smear-ripened cheese.</title>
        <authorList>
            <consortium name="US DOE Joint Genome Institute (JGI-PGF)"/>
            <person name="Walter F."/>
            <person name="Albersmeier A."/>
            <person name="Kalinowski J."/>
            <person name="Ruckert C."/>
        </authorList>
    </citation>
    <scope>NUCLEOTIDE SEQUENCE</scope>
    <source>
        <strain evidence="2">JCM 3276</strain>
    </source>
</reference>
<dbReference type="PROSITE" id="PS51257">
    <property type="entry name" value="PROKAR_LIPOPROTEIN"/>
    <property type="match status" value="1"/>
</dbReference>
<proteinExistence type="predicted"/>
<feature type="chain" id="PRO_5037870877" evidence="1">
    <location>
        <begin position="23"/>
        <end position="125"/>
    </location>
</feature>
<sequence>MRSRIATTLTAAALLGALTACAEIQEAADTAGNAADKASVCVKALELAGFTPDANNPQQAVDEAQQKADELTTLAQDVSDTTLSTALTDMATQLREIPANLDPANLADWTQQKLDAFNALSQACL</sequence>
<gene>
    <name evidence="2" type="ORF">GCM10010171_16380</name>
</gene>
<comment type="caution">
    <text evidence="2">The sequence shown here is derived from an EMBL/GenBank/DDBJ whole genome shotgun (WGS) entry which is preliminary data.</text>
</comment>
<organism evidence="2 3">
    <name type="scientific">Actinokineospora fastidiosa</name>
    <dbReference type="NCBI Taxonomy" id="1816"/>
    <lineage>
        <taxon>Bacteria</taxon>
        <taxon>Bacillati</taxon>
        <taxon>Actinomycetota</taxon>
        <taxon>Actinomycetes</taxon>
        <taxon>Pseudonocardiales</taxon>
        <taxon>Pseudonocardiaceae</taxon>
        <taxon>Actinokineospora</taxon>
    </lineage>
</organism>